<feature type="chain" id="PRO_5040818414" description="Peroxidase" evidence="6">
    <location>
        <begin position="16"/>
        <end position="543"/>
    </location>
</feature>
<dbReference type="GeneID" id="80906953"/>
<feature type="domain" description="Plant heme peroxidase family profile" evidence="7">
    <location>
        <begin position="119"/>
        <end position="322"/>
    </location>
</feature>
<dbReference type="GO" id="GO:0034599">
    <property type="term" value="P:cellular response to oxidative stress"/>
    <property type="evidence" value="ECO:0007669"/>
    <property type="project" value="InterPro"/>
</dbReference>
<dbReference type="Pfam" id="PF00141">
    <property type="entry name" value="peroxidase"/>
    <property type="match status" value="1"/>
</dbReference>
<evidence type="ECO:0000256" key="6">
    <source>
        <dbReference type="SAM" id="SignalP"/>
    </source>
</evidence>
<comment type="caution">
    <text evidence="8">The sequence shown here is derived from an EMBL/GenBank/DDBJ whole genome shotgun (WGS) entry which is preliminary data.</text>
</comment>
<keyword evidence="9" id="KW-1185">Reference proteome</keyword>
<dbReference type="GO" id="GO:0020037">
    <property type="term" value="F:heme binding"/>
    <property type="evidence" value="ECO:0007669"/>
    <property type="project" value="UniProtKB-UniRule"/>
</dbReference>
<name>A0A9W9CCH4_9PLEO</name>
<keyword evidence="2" id="KW-0408">Iron</keyword>
<evidence type="ECO:0000256" key="2">
    <source>
        <dbReference type="ARBA" id="ARBA00022617"/>
    </source>
</evidence>
<feature type="signal peptide" evidence="6">
    <location>
        <begin position="1"/>
        <end position="15"/>
    </location>
</feature>
<dbReference type="InterPro" id="IPR010255">
    <property type="entry name" value="Haem_peroxidase_sf"/>
</dbReference>
<dbReference type="InterPro" id="IPR044831">
    <property type="entry name" value="Ccp1-like"/>
</dbReference>
<keyword evidence="6" id="KW-0732">Signal</keyword>
<gene>
    <name evidence="8" type="ORF">N0V89_003423</name>
</gene>
<dbReference type="PANTHER" id="PTHR31356:SF53">
    <property type="entry name" value="HEME PEROXIDASE"/>
    <property type="match status" value="1"/>
</dbReference>
<evidence type="ECO:0000313" key="8">
    <source>
        <dbReference type="EMBL" id="KAJ4355407.1"/>
    </source>
</evidence>
<evidence type="ECO:0000256" key="3">
    <source>
        <dbReference type="ARBA" id="ARBA00023002"/>
    </source>
</evidence>
<protein>
    <recommendedName>
        <fullName evidence="5">Peroxidase</fullName>
        <ecNumber evidence="5">1.11.1.-</ecNumber>
    </recommendedName>
</protein>
<dbReference type="GO" id="GO:0000302">
    <property type="term" value="P:response to reactive oxygen species"/>
    <property type="evidence" value="ECO:0007669"/>
    <property type="project" value="TreeGrafter"/>
</dbReference>
<dbReference type="SUPFAM" id="SSF48113">
    <property type="entry name" value="Heme-dependent peroxidases"/>
    <property type="match status" value="1"/>
</dbReference>
<dbReference type="Proteomes" id="UP001140513">
    <property type="component" value="Unassembled WGS sequence"/>
</dbReference>
<keyword evidence="2" id="KW-0349">Heme</keyword>
<keyword evidence="1 5" id="KW-0575">Peroxidase</keyword>
<evidence type="ECO:0000313" key="9">
    <source>
        <dbReference type="Proteomes" id="UP001140513"/>
    </source>
</evidence>
<dbReference type="RefSeq" id="XP_056072533.1">
    <property type="nucleotide sequence ID" value="XM_056212225.1"/>
</dbReference>
<dbReference type="GO" id="GO:0004601">
    <property type="term" value="F:peroxidase activity"/>
    <property type="evidence" value="ECO:0007669"/>
    <property type="project" value="UniProtKB-KW"/>
</dbReference>
<sequence>MRYLALAALTSVATADYVWPGPNDHMEDLLYLQSGFNRFGFVDGILSCAFGQNVRGRQNSAEWIRTAYHDMSTADVDAGTGGLDASIMFETMRDENKGSAFNNTFGHLHSFHTTRSTGADLLALAVVGSMSVCGGHDVPLRVGRIDATEAGRTGVPEPQQDLETHTKMFAMQGFNQTEMIELVACGHTLGGVHHEDFPEITGDDTEGNVTAFEYDDSQFTFDNKVVTEYLANKTSNPLVSGANDTMNSDKRIFAADGGATMRALSDATHFQSRCATLMARMIDTVPSTVTLSEPLTPIDVKPYVNTLALNANGTVDFSGYVRVHYGGDTGRSADDLSASITYVNRAGKTVSKPVQAVRPTWRDGTATGFGGISFVFFEWDTQVDAEEGISAFNIFVTTKSTNETVEYDNGGKGFPVKDTVLFQQKQSCQTFTQNESGGYDGSLTIAAAVRDDAIDNTSASELALHYAMHVPQGAVLERLETQVEPFVQTEQKIAGYTLFEVKNMAINDKSDSTTFDISLGGETAVEFQKTGALSQESCVPLVQ</sequence>
<organism evidence="8 9">
    <name type="scientific">Didymosphaeria variabile</name>
    <dbReference type="NCBI Taxonomy" id="1932322"/>
    <lineage>
        <taxon>Eukaryota</taxon>
        <taxon>Fungi</taxon>
        <taxon>Dikarya</taxon>
        <taxon>Ascomycota</taxon>
        <taxon>Pezizomycotina</taxon>
        <taxon>Dothideomycetes</taxon>
        <taxon>Pleosporomycetidae</taxon>
        <taxon>Pleosporales</taxon>
        <taxon>Massarineae</taxon>
        <taxon>Didymosphaeriaceae</taxon>
        <taxon>Didymosphaeria</taxon>
    </lineage>
</organism>
<dbReference type="AlphaFoldDB" id="A0A9W9CCH4"/>
<accession>A0A9W9CCH4</accession>
<evidence type="ECO:0000256" key="1">
    <source>
        <dbReference type="ARBA" id="ARBA00022559"/>
    </source>
</evidence>
<evidence type="ECO:0000256" key="5">
    <source>
        <dbReference type="RuleBase" id="RU363051"/>
    </source>
</evidence>
<dbReference type="Gene3D" id="1.10.520.10">
    <property type="match status" value="1"/>
</dbReference>
<dbReference type="GO" id="GO:0046872">
    <property type="term" value="F:metal ion binding"/>
    <property type="evidence" value="ECO:0007669"/>
    <property type="project" value="UniProtKB-UniRule"/>
</dbReference>
<dbReference type="OrthoDB" id="5985073at2759"/>
<dbReference type="EC" id="1.11.1.-" evidence="5"/>
<keyword evidence="2" id="KW-0479">Metal-binding</keyword>
<evidence type="ECO:0000259" key="7">
    <source>
        <dbReference type="PROSITE" id="PS50873"/>
    </source>
</evidence>
<dbReference type="EMBL" id="JAPEUX010000003">
    <property type="protein sequence ID" value="KAJ4355407.1"/>
    <property type="molecule type" value="Genomic_DNA"/>
</dbReference>
<dbReference type="GO" id="GO:0042744">
    <property type="term" value="P:hydrogen peroxide catabolic process"/>
    <property type="evidence" value="ECO:0007669"/>
    <property type="project" value="TreeGrafter"/>
</dbReference>
<dbReference type="Gene3D" id="1.10.420.10">
    <property type="entry name" value="Peroxidase, domain 2"/>
    <property type="match status" value="1"/>
</dbReference>
<comment type="similarity">
    <text evidence="4">Belongs to the peroxidase family.</text>
</comment>
<evidence type="ECO:0000256" key="4">
    <source>
        <dbReference type="RuleBase" id="RU004241"/>
    </source>
</evidence>
<keyword evidence="3 5" id="KW-0560">Oxidoreductase</keyword>
<dbReference type="PROSITE" id="PS50873">
    <property type="entry name" value="PEROXIDASE_4"/>
    <property type="match status" value="1"/>
</dbReference>
<dbReference type="PANTHER" id="PTHR31356">
    <property type="entry name" value="THYLAKOID LUMENAL 29 KDA PROTEIN, CHLOROPLASTIC-RELATED"/>
    <property type="match status" value="1"/>
</dbReference>
<reference evidence="8" key="1">
    <citation type="submission" date="2022-10" db="EMBL/GenBank/DDBJ databases">
        <title>Tapping the CABI collections for fungal endophytes: first genome assemblies for Collariella, Neodidymelliopsis, Ascochyta clinopodiicola, Didymella pomorum, Didymosphaeria variabile, Neocosmospora piperis and Neocucurbitaria cava.</title>
        <authorList>
            <person name="Hill R."/>
        </authorList>
    </citation>
    <scope>NUCLEOTIDE SEQUENCE</scope>
    <source>
        <strain evidence="8">IMI 356815</strain>
    </source>
</reference>
<proteinExistence type="inferred from homology"/>
<dbReference type="InterPro" id="IPR002016">
    <property type="entry name" value="Haem_peroxidase"/>
</dbReference>